<dbReference type="InterPro" id="IPR023753">
    <property type="entry name" value="FAD/NAD-binding_dom"/>
</dbReference>
<dbReference type="EMBL" id="PGFS01000001">
    <property type="protein sequence ID" value="MDH4574366.1"/>
    <property type="molecule type" value="Genomic_DNA"/>
</dbReference>
<comment type="caution">
    <text evidence="5">The sequence shown here is derived from an EMBL/GenBank/DDBJ whole genome shotgun (WGS) entry which is preliminary data.</text>
</comment>
<feature type="transmembrane region" description="Helical" evidence="3">
    <location>
        <begin position="6"/>
        <end position="24"/>
    </location>
</feature>
<dbReference type="PANTHER" id="PTHR48105">
    <property type="entry name" value="THIOREDOXIN REDUCTASE 1-RELATED-RELATED"/>
    <property type="match status" value="1"/>
</dbReference>
<dbReference type="InterPro" id="IPR036188">
    <property type="entry name" value="FAD/NAD-bd_sf"/>
</dbReference>
<keyword evidence="3" id="KW-0812">Transmembrane</keyword>
<keyword evidence="3" id="KW-0472">Membrane</keyword>
<dbReference type="SUPFAM" id="SSF51905">
    <property type="entry name" value="FAD/NAD(P)-binding domain"/>
    <property type="match status" value="1"/>
</dbReference>
<sequence>MNKMHDVIVIGGGYAGMAAALQLLRARRRVLVIDAGMRRNRFARHTHGFLGRDGIPSNQIVVESREQLAMYPDLVWVDDEAVSVSGVRDNFEVSLRRGQIHPGRRILFATGVRDTLPAIEGIEARWGRSVFHCPYCHGYELDQGPIGVLGSSPMSAHQAELLTEWGTITFLPNDATALNDTKRDALQASGVTIENTAIERLEGEANVRLVDGRLLSFVGLFVSTTVSPVSDAPVRAGCELEETPLGTMLRTDATQQTTIPGIYACGDVTDMPHSVSLAIGSGAMAGAQVHFSLVWPDA</sequence>
<reference evidence="5" key="1">
    <citation type="journal article" date="2015" name="Antonie Van Leeuwenhoek">
        <title>Comparative 16S rRNA signatures and multilocus sequence analysis for the genus Salinicola and description of Salinicola acroporae sp. nov., isolated from coral Acropora digitifera.</title>
        <authorList>
            <person name="Lepcha R.T."/>
            <person name="Poddar A."/>
            <person name="Schumann P."/>
            <person name="Das S.K."/>
        </authorList>
    </citation>
    <scope>NUCLEOTIDE SEQUENCE</scope>
    <source>
        <strain evidence="5">S4-41</strain>
    </source>
</reference>
<dbReference type="RefSeq" id="WP_110714874.1">
    <property type="nucleotide sequence ID" value="NZ_PZJW01000002.1"/>
</dbReference>
<protein>
    <submittedName>
        <fullName evidence="5">Thioredoxin reductase</fullName>
    </submittedName>
</protein>
<evidence type="ECO:0000313" key="5">
    <source>
        <dbReference type="EMBL" id="MDH4574366.1"/>
    </source>
</evidence>
<evidence type="ECO:0000256" key="2">
    <source>
        <dbReference type="ARBA" id="ARBA00023002"/>
    </source>
</evidence>
<evidence type="ECO:0000259" key="4">
    <source>
        <dbReference type="Pfam" id="PF07992"/>
    </source>
</evidence>
<dbReference type="Pfam" id="PF07992">
    <property type="entry name" value="Pyr_redox_2"/>
    <property type="match status" value="1"/>
</dbReference>
<keyword evidence="2" id="KW-0560">Oxidoreductase</keyword>
<organism evidence="5 6">
    <name type="scientific">Salinicola acroporae</name>
    <dbReference type="NCBI Taxonomy" id="1541440"/>
    <lineage>
        <taxon>Bacteria</taxon>
        <taxon>Pseudomonadati</taxon>
        <taxon>Pseudomonadota</taxon>
        <taxon>Gammaproteobacteria</taxon>
        <taxon>Oceanospirillales</taxon>
        <taxon>Halomonadaceae</taxon>
        <taxon>Salinicola</taxon>
    </lineage>
</organism>
<keyword evidence="1" id="KW-0285">Flavoprotein</keyword>
<accession>A0ABT6I9N0</accession>
<gene>
    <name evidence="5" type="ORF">CUR86_19375</name>
</gene>
<proteinExistence type="predicted"/>
<dbReference type="PRINTS" id="PR00368">
    <property type="entry name" value="FADPNR"/>
</dbReference>
<keyword evidence="6" id="KW-1185">Reference proteome</keyword>
<dbReference type="Gene3D" id="3.50.50.60">
    <property type="entry name" value="FAD/NAD(P)-binding domain"/>
    <property type="match status" value="2"/>
</dbReference>
<name>A0ABT6I9N0_9GAMM</name>
<keyword evidence="3" id="KW-1133">Transmembrane helix</keyword>
<dbReference type="PRINTS" id="PR00469">
    <property type="entry name" value="PNDRDTASEII"/>
</dbReference>
<evidence type="ECO:0000313" key="6">
    <source>
        <dbReference type="Proteomes" id="UP001162135"/>
    </source>
</evidence>
<evidence type="ECO:0000256" key="1">
    <source>
        <dbReference type="ARBA" id="ARBA00022630"/>
    </source>
</evidence>
<feature type="domain" description="FAD/NAD(P)-binding" evidence="4">
    <location>
        <begin position="5"/>
        <end position="282"/>
    </location>
</feature>
<evidence type="ECO:0000256" key="3">
    <source>
        <dbReference type="SAM" id="Phobius"/>
    </source>
</evidence>
<reference evidence="5" key="2">
    <citation type="submission" date="2017-11" db="EMBL/GenBank/DDBJ databases">
        <authorList>
            <person name="Das S.K."/>
        </authorList>
    </citation>
    <scope>NUCLEOTIDE SEQUENCE</scope>
    <source>
        <strain evidence="5">S4-41</strain>
    </source>
</reference>
<dbReference type="InterPro" id="IPR050097">
    <property type="entry name" value="Ferredoxin-NADP_redctase_2"/>
</dbReference>
<dbReference type="Proteomes" id="UP001162135">
    <property type="component" value="Unassembled WGS sequence"/>
</dbReference>